<keyword evidence="1" id="KW-0805">Transcription regulation</keyword>
<evidence type="ECO:0000259" key="4">
    <source>
        <dbReference type="PROSITE" id="PS50932"/>
    </source>
</evidence>
<dbReference type="PANTHER" id="PTHR30146:SF109">
    <property type="entry name" value="HTH-TYPE TRANSCRIPTIONAL REGULATOR GALS"/>
    <property type="match status" value="1"/>
</dbReference>
<dbReference type="InterPro" id="IPR046335">
    <property type="entry name" value="LacI/GalR-like_sensor"/>
</dbReference>
<organism evidence="5 6">
    <name type="scientific">Diaminobutyricimonas aerilata</name>
    <dbReference type="NCBI Taxonomy" id="1162967"/>
    <lineage>
        <taxon>Bacteria</taxon>
        <taxon>Bacillati</taxon>
        <taxon>Actinomycetota</taxon>
        <taxon>Actinomycetes</taxon>
        <taxon>Micrococcales</taxon>
        <taxon>Microbacteriaceae</taxon>
        <taxon>Diaminobutyricimonas</taxon>
    </lineage>
</organism>
<keyword evidence="3" id="KW-0804">Transcription</keyword>
<protein>
    <submittedName>
        <fullName evidence="5">DNA-binding LacI/PurR family transcriptional regulator</fullName>
    </submittedName>
</protein>
<dbReference type="Gene3D" id="3.40.50.2300">
    <property type="match status" value="2"/>
</dbReference>
<dbReference type="SMART" id="SM00354">
    <property type="entry name" value="HTH_LACI"/>
    <property type="match status" value="1"/>
</dbReference>
<evidence type="ECO:0000313" key="6">
    <source>
        <dbReference type="Proteomes" id="UP000228758"/>
    </source>
</evidence>
<dbReference type="SUPFAM" id="SSF47413">
    <property type="entry name" value="lambda repressor-like DNA-binding domains"/>
    <property type="match status" value="1"/>
</dbReference>
<dbReference type="Pfam" id="PF13377">
    <property type="entry name" value="Peripla_BP_3"/>
    <property type="match status" value="1"/>
</dbReference>
<dbReference type="EMBL" id="PGFF01000001">
    <property type="protein sequence ID" value="PJJ73741.1"/>
    <property type="molecule type" value="Genomic_DNA"/>
</dbReference>
<sequence>MSRREDAPATILDVAAAAGVSRQTVTRAMNDMPGISAQTRQRVLDAARDLRYRPSRFGRGLVKSDHRMLGLVIDDLTNPYYPELASAVVGNAARHGWNVLLVDTVHATDTSALLVELRGQVDAVLGYLSQVGPDEEQLLDGMPVVEIDPHVVRAGWASVSLDPAPAARELAAHLAAAGVRRAVVVDVADRPEPGRRAGMLLSALAEVGVDAGLVQAPLATAEAGLETVGAVLAAEPTPDAIIAFNDLVALGALMACRRAGVDVPGQVRVVGIDGLSAGNWVAPRLTTLAVDMAEVAAQAVELALGLVGGDPVEHRTVEHRLVLRESA</sequence>
<dbReference type="Gene3D" id="1.10.260.40">
    <property type="entry name" value="lambda repressor-like DNA-binding domains"/>
    <property type="match status" value="1"/>
</dbReference>
<dbReference type="PANTHER" id="PTHR30146">
    <property type="entry name" value="LACI-RELATED TRANSCRIPTIONAL REPRESSOR"/>
    <property type="match status" value="1"/>
</dbReference>
<dbReference type="Pfam" id="PF00356">
    <property type="entry name" value="LacI"/>
    <property type="match status" value="1"/>
</dbReference>
<gene>
    <name evidence="5" type="ORF">CLV46_3339</name>
</gene>
<keyword evidence="6" id="KW-1185">Reference proteome</keyword>
<evidence type="ECO:0000256" key="2">
    <source>
        <dbReference type="ARBA" id="ARBA00023125"/>
    </source>
</evidence>
<comment type="caution">
    <text evidence="5">The sequence shown here is derived from an EMBL/GenBank/DDBJ whole genome shotgun (WGS) entry which is preliminary data.</text>
</comment>
<dbReference type="InterPro" id="IPR028082">
    <property type="entry name" value="Peripla_BP_I"/>
</dbReference>
<evidence type="ECO:0000256" key="3">
    <source>
        <dbReference type="ARBA" id="ARBA00023163"/>
    </source>
</evidence>
<dbReference type="PROSITE" id="PS00356">
    <property type="entry name" value="HTH_LACI_1"/>
    <property type="match status" value="1"/>
</dbReference>
<dbReference type="Proteomes" id="UP000228758">
    <property type="component" value="Unassembled WGS sequence"/>
</dbReference>
<dbReference type="SUPFAM" id="SSF53822">
    <property type="entry name" value="Periplasmic binding protein-like I"/>
    <property type="match status" value="1"/>
</dbReference>
<dbReference type="InterPro" id="IPR010982">
    <property type="entry name" value="Lambda_DNA-bd_dom_sf"/>
</dbReference>
<dbReference type="GO" id="GO:0003700">
    <property type="term" value="F:DNA-binding transcription factor activity"/>
    <property type="evidence" value="ECO:0007669"/>
    <property type="project" value="TreeGrafter"/>
</dbReference>
<proteinExistence type="predicted"/>
<keyword evidence="2 5" id="KW-0238">DNA-binding</keyword>
<dbReference type="GO" id="GO:0000976">
    <property type="term" value="F:transcription cis-regulatory region binding"/>
    <property type="evidence" value="ECO:0007669"/>
    <property type="project" value="TreeGrafter"/>
</dbReference>
<name>A0A2M9CPB1_9MICO</name>
<evidence type="ECO:0000313" key="5">
    <source>
        <dbReference type="EMBL" id="PJJ73741.1"/>
    </source>
</evidence>
<dbReference type="AlphaFoldDB" id="A0A2M9CPB1"/>
<reference evidence="5 6" key="1">
    <citation type="submission" date="2017-11" db="EMBL/GenBank/DDBJ databases">
        <title>Genomic Encyclopedia of Archaeal and Bacterial Type Strains, Phase II (KMG-II): From Individual Species to Whole Genera.</title>
        <authorList>
            <person name="Goeker M."/>
        </authorList>
    </citation>
    <scope>NUCLEOTIDE SEQUENCE [LARGE SCALE GENOMIC DNA]</scope>
    <source>
        <strain evidence="5 6">DSM 27393</strain>
    </source>
</reference>
<feature type="domain" description="HTH lacI-type" evidence="4">
    <location>
        <begin position="9"/>
        <end position="63"/>
    </location>
</feature>
<dbReference type="CDD" id="cd06267">
    <property type="entry name" value="PBP1_LacI_sugar_binding-like"/>
    <property type="match status" value="1"/>
</dbReference>
<dbReference type="PROSITE" id="PS50932">
    <property type="entry name" value="HTH_LACI_2"/>
    <property type="match status" value="1"/>
</dbReference>
<accession>A0A2M9CPB1</accession>
<dbReference type="InterPro" id="IPR000843">
    <property type="entry name" value="HTH_LacI"/>
</dbReference>
<evidence type="ECO:0000256" key="1">
    <source>
        <dbReference type="ARBA" id="ARBA00023015"/>
    </source>
</evidence>
<dbReference type="RefSeq" id="WP_245866973.1">
    <property type="nucleotide sequence ID" value="NZ_PGFF01000001.1"/>
</dbReference>
<dbReference type="CDD" id="cd01392">
    <property type="entry name" value="HTH_LacI"/>
    <property type="match status" value="1"/>
</dbReference>